<protein>
    <submittedName>
        <fullName evidence="7">RNA polymerase sigma factor FecI</fullName>
    </submittedName>
</protein>
<dbReference type="InterPro" id="IPR036388">
    <property type="entry name" value="WH-like_DNA-bd_sf"/>
</dbReference>
<dbReference type="Gene3D" id="1.10.1740.10">
    <property type="match status" value="1"/>
</dbReference>
<evidence type="ECO:0000313" key="8">
    <source>
        <dbReference type="Proteomes" id="UP001647436"/>
    </source>
</evidence>
<dbReference type="PANTHER" id="PTHR43133">
    <property type="entry name" value="RNA POLYMERASE ECF-TYPE SIGMA FACTO"/>
    <property type="match status" value="1"/>
</dbReference>
<evidence type="ECO:0000256" key="3">
    <source>
        <dbReference type="ARBA" id="ARBA00023082"/>
    </source>
</evidence>
<dbReference type="Proteomes" id="UP001647436">
    <property type="component" value="Unassembled WGS sequence"/>
</dbReference>
<dbReference type="RefSeq" id="WP_211456264.1">
    <property type="nucleotide sequence ID" value="NZ_JAANES010000001.1"/>
</dbReference>
<dbReference type="NCBIfam" id="TIGR02937">
    <property type="entry name" value="sigma70-ECF"/>
    <property type="match status" value="1"/>
</dbReference>
<dbReference type="CDD" id="cd06171">
    <property type="entry name" value="Sigma70_r4"/>
    <property type="match status" value="1"/>
</dbReference>
<evidence type="ECO:0000259" key="5">
    <source>
        <dbReference type="Pfam" id="PF04542"/>
    </source>
</evidence>
<dbReference type="Pfam" id="PF04542">
    <property type="entry name" value="Sigma70_r2"/>
    <property type="match status" value="1"/>
</dbReference>
<comment type="similarity">
    <text evidence="1">Belongs to the sigma-70 factor family. ECF subfamily.</text>
</comment>
<evidence type="ECO:0000256" key="2">
    <source>
        <dbReference type="ARBA" id="ARBA00023015"/>
    </source>
</evidence>
<comment type="caution">
    <text evidence="7">The sequence shown here is derived from an EMBL/GenBank/DDBJ whole genome shotgun (WGS) entry which is preliminary data.</text>
</comment>
<feature type="domain" description="RNA polymerase sigma-70 region 2" evidence="5">
    <location>
        <begin position="15"/>
        <end position="80"/>
    </location>
</feature>
<dbReference type="InterPro" id="IPR014284">
    <property type="entry name" value="RNA_pol_sigma-70_dom"/>
</dbReference>
<dbReference type="Gene3D" id="1.10.10.10">
    <property type="entry name" value="Winged helix-like DNA-binding domain superfamily/Winged helix DNA-binding domain"/>
    <property type="match status" value="1"/>
</dbReference>
<gene>
    <name evidence="7" type="primary">fecI_8</name>
    <name evidence="7" type="ORF">DJFAAGMI_01119</name>
</gene>
<dbReference type="InterPro" id="IPR013249">
    <property type="entry name" value="RNA_pol_sigma70_r4_t2"/>
</dbReference>
<evidence type="ECO:0000256" key="1">
    <source>
        <dbReference type="ARBA" id="ARBA00010641"/>
    </source>
</evidence>
<dbReference type="EMBL" id="JAANES010000001">
    <property type="protein sequence ID" value="MBS3018387.1"/>
    <property type="molecule type" value="Genomic_DNA"/>
</dbReference>
<dbReference type="InterPro" id="IPR039425">
    <property type="entry name" value="RNA_pol_sigma-70-like"/>
</dbReference>
<evidence type="ECO:0000256" key="4">
    <source>
        <dbReference type="ARBA" id="ARBA00023163"/>
    </source>
</evidence>
<dbReference type="SUPFAM" id="SSF88946">
    <property type="entry name" value="Sigma2 domain of RNA polymerase sigma factors"/>
    <property type="match status" value="1"/>
</dbReference>
<dbReference type="SUPFAM" id="SSF88659">
    <property type="entry name" value="Sigma3 and sigma4 domains of RNA polymerase sigma factors"/>
    <property type="match status" value="1"/>
</dbReference>
<reference evidence="7 8" key="1">
    <citation type="submission" date="2020-03" db="EMBL/GenBank/DDBJ databases">
        <title>The role of nitrogen metabolism on polyethylene biodegradation.</title>
        <authorList>
            <person name="Peixoto J."/>
            <person name="Vizzotto C.S."/>
            <person name="Ramos A."/>
            <person name="Alves G."/>
            <person name="Steindorff A."/>
            <person name="Kruger R."/>
        </authorList>
    </citation>
    <scope>NUCLEOTIDE SEQUENCE [LARGE SCALE GENOMIC DNA]</scope>
    <source>
        <strain evidence="7 8">PE63</strain>
    </source>
</reference>
<dbReference type="InterPro" id="IPR013325">
    <property type="entry name" value="RNA_pol_sigma_r2"/>
</dbReference>
<accession>A0ABS5LPH2</accession>
<dbReference type="InterPro" id="IPR013324">
    <property type="entry name" value="RNA_pol_sigma_r3/r4-like"/>
</dbReference>
<name>A0ABS5LPH2_9BURK</name>
<dbReference type="PANTHER" id="PTHR43133:SF63">
    <property type="entry name" value="RNA POLYMERASE SIGMA FACTOR FECI-RELATED"/>
    <property type="match status" value="1"/>
</dbReference>
<keyword evidence="3" id="KW-0731">Sigma factor</keyword>
<keyword evidence="8" id="KW-1185">Reference proteome</keyword>
<evidence type="ECO:0000313" key="7">
    <source>
        <dbReference type="EMBL" id="MBS3018387.1"/>
    </source>
</evidence>
<organism evidence="7 8">
    <name type="scientific">Comamonas brasiliensis</name>
    <dbReference type="NCBI Taxonomy" id="1812482"/>
    <lineage>
        <taxon>Bacteria</taxon>
        <taxon>Pseudomonadati</taxon>
        <taxon>Pseudomonadota</taxon>
        <taxon>Betaproteobacteria</taxon>
        <taxon>Burkholderiales</taxon>
        <taxon>Comamonadaceae</taxon>
        <taxon>Comamonas</taxon>
    </lineage>
</organism>
<dbReference type="InterPro" id="IPR007627">
    <property type="entry name" value="RNA_pol_sigma70_r2"/>
</dbReference>
<proteinExistence type="inferred from homology"/>
<feature type="domain" description="RNA polymerase sigma factor 70 region 4 type 2" evidence="6">
    <location>
        <begin position="112"/>
        <end position="161"/>
    </location>
</feature>
<evidence type="ECO:0000259" key="6">
    <source>
        <dbReference type="Pfam" id="PF08281"/>
    </source>
</evidence>
<keyword evidence="2" id="KW-0805">Transcription regulation</keyword>
<keyword evidence="4" id="KW-0804">Transcription</keyword>
<dbReference type="NCBIfam" id="NF009180">
    <property type="entry name" value="PRK12528.1"/>
    <property type="match status" value="1"/>
</dbReference>
<sequence>MSAPDLPLTDDVAVLYVEHNRWLQGWLRKRIGDTFTAADVAQDTFLSLLDRKTAAEEIREPRPFLATIASRLLTHRHRRQLLETAYLEALACLPEQVAPSPEVQLIAVQSLQEIDRVLDGLPPKVREAFLLAHLAELSYADIAERLGVSASSVKQYLSRANRECLFAMTF</sequence>
<dbReference type="Pfam" id="PF08281">
    <property type="entry name" value="Sigma70_r4_2"/>
    <property type="match status" value="1"/>
</dbReference>